<name>A0A074LN17_9BACL</name>
<dbReference type="STRING" id="1157490.EL26_14835"/>
<accession>A0A074LN17</accession>
<proteinExistence type="predicted"/>
<sequence>MKTVRQDAWTPEDDSVLVEIILRHIRTSSTQLAAFEEGSQKLGRTRAACGFRWNAVLRKEYAAQLEIAKAERRANREVTVEAGSIGEQSTPTAPTARAVSEEPDAVDFTWCRALKFLKARRDEDCSLRKQARLAETLQQEVRALQEENLRLQSELSVIRGDYLALVKIMERARRQVVPSAAPPEERPTHLFKMEENGNLERME</sequence>
<evidence type="ECO:0000256" key="2">
    <source>
        <dbReference type="SAM" id="MobiDB-lite"/>
    </source>
</evidence>
<keyword evidence="5" id="KW-1185">Reference proteome</keyword>
<evidence type="ECO:0000313" key="4">
    <source>
        <dbReference type="EMBL" id="KEO82509.1"/>
    </source>
</evidence>
<dbReference type="InterPro" id="IPR009057">
    <property type="entry name" value="Homeodomain-like_sf"/>
</dbReference>
<dbReference type="InterPro" id="IPR001005">
    <property type="entry name" value="SANT/Myb"/>
</dbReference>
<dbReference type="InterPro" id="IPR014243">
    <property type="entry name" value="RsfA-like"/>
</dbReference>
<evidence type="ECO:0000256" key="1">
    <source>
        <dbReference type="SAM" id="Coils"/>
    </source>
</evidence>
<evidence type="ECO:0000259" key="3">
    <source>
        <dbReference type="PROSITE" id="PS50090"/>
    </source>
</evidence>
<dbReference type="eggNOG" id="ENOG5030SGP">
    <property type="taxonomic scope" value="Bacteria"/>
</dbReference>
<gene>
    <name evidence="4" type="ORF">EL26_14835</name>
</gene>
<dbReference type="Proteomes" id="UP000027931">
    <property type="component" value="Unassembled WGS sequence"/>
</dbReference>
<feature type="coiled-coil region" evidence="1">
    <location>
        <begin position="127"/>
        <end position="161"/>
    </location>
</feature>
<dbReference type="AlphaFoldDB" id="A0A074LN17"/>
<dbReference type="OrthoDB" id="2845592at2"/>
<organism evidence="4 5">
    <name type="scientific">Tumebacillus flagellatus</name>
    <dbReference type="NCBI Taxonomy" id="1157490"/>
    <lineage>
        <taxon>Bacteria</taxon>
        <taxon>Bacillati</taxon>
        <taxon>Bacillota</taxon>
        <taxon>Bacilli</taxon>
        <taxon>Bacillales</taxon>
        <taxon>Alicyclobacillaceae</taxon>
        <taxon>Tumebacillus</taxon>
    </lineage>
</organism>
<dbReference type="EMBL" id="JMIR01000021">
    <property type="protein sequence ID" value="KEO82509.1"/>
    <property type="molecule type" value="Genomic_DNA"/>
</dbReference>
<evidence type="ECO:0000313" key="5">
    <source>
        <dbReference type="Proteomes" id="UP000027931"/>
    </source>
</evidence>
<dbReference type="RefSeq" id="WP_038090061.1">
    <property type="nucleotide sequence ID" value="NZ_JMIR01000021.1"/>
</dbReference>
<dbReference type="PANTHER" id="PTHR41302">
    <property type="entry name" value="PRESPORE-SPECIFIC TRANSCRIPTIONAL REGULATOR RSFA-RELATED"/>
    <property type="match status" value="1"/>
</dbReference>
<dbReference type="PROSITE" id="PS50090">
    <property type="entry name" value="MYB_LIKE"/>
    <property type="match status" value="1"/>
</dbReference>
<protein>
    <recommendedName>
        <fullName evidence="3">Myb-like domain-containing protein</fullName>
    </recommendedName>
</protein>
<keyword evidence="1" id="KW-0175">Coiled coil</keyword>
<comment type="caution">
    <text evidence="4">The sequence shown here is derived from an EMBL/GenBank/DDBJ whole genome shotgun (WGS) entry which is preliminary data.</text>
</comment>
<dbReference type="PANTHER" id="PTHR41302:SF2">
    <property type="entry name" value="PRESPORE SPECIFIC TRANSCRIPTIONAL ACTIVATOR RSFA"/>
    <property type="match status" value="1"/>
</dbReference>
<feature type="domain" description="Myb-like" evidence="3">
    <location>
        <begin position="1"/>
        <end position="57"/>
    </location>
</feature>
<reference evidence="4 5" key="1">
    <citation type="journal article" date="2013" name="Int. J. Syst. Evol. Microbiol.">
        <title>Tumebacillus flagellatus sp. nov., an alpha-amylase/pullulanase-producing bacterium isolated from cassava wastewater.</title>
        <authorList>
            <person name="Wang Q."/>
            <person name="Xie N."/>
            <person name="Qin Y."/>
            <person name="Shen N."/>
            <person name="Zhu J."/>
            <person name="Mi H."/>
            <person name="Huang R."/>
        </authorList>
    </citation>
    <scope>NUCLEOTIDE SEQUENCE [LARGE SCALE GENOMIC DNA]</scope>
    <source>
        <strain evidence="4 5">GST4</strain>
    </source>
</reference>
<feature type="region of interest" description="Disordered" evidence="2">
    <location>
        <begin position="79"/>
        <end position="99"/>
    </location>
</feature>
<dbReference type="SUPFAM" id="SSF46689">
    <property type="entry name" value="Homeodomain-like"/>
    <property type="match status" value="1"/>
</dbReference>